<evidence type="ECO:0008006" key="6">
    <source>
        <dbReference type="Google" id="ProtNLM"/>
    </source>
</evidence>
<comment type="caution">
    <text evidence="4">The sequence shown here is derived from an EMBL/GenBank/DDBJ whole genome shotgun (WGS) entry which is preliminary data.</text>
</comment>
<proteinExistence type="inferred from homology"/>
<evidence type="ECO:0000313" key="4">
    <source>
        <dbReference type="EMBL" id="KAH8513216.1"/>
    </source>
</evidence>
<gene>
    <name evidence="4" type="ORF">H0E87_006490</name>
</gene>
<comment type="similarity">
    <text evidence="1">Belongs to the ABI family.</text>
</comment>
<evidence type="ECO:0000256" key="2">
    <source>
        <dbReference type="ARBA" id="ARBA00025223"/>
    </source>
</evidence>
<dbReference type="EMBL" id="JACEGQ020000003">
    <property type="protein sequence ID" value="KAH8513216.1"/>
    <property type="molecule type" value="Genomic_DNA"/>
</dbReference>
<dbReference type="InterPro" id="IPR028457">
    <property type="entry name" value="ABI"/>
</dbReference>
<organism evidence="4 5">
    <name type="scientific">Populus deltoides</name>
    <name type="common">Eastern poplar</name>
    <name type="synonym">Eastern cottonwood</name>
    <dbReference type="NCBI Taxonomy" id="3696"/>
    <lineage>
        <taxon>Eukaryota</taxon>
        <taxon>Viridiplantae</taxon>
        <taxon>Streptophyta</taxon>
        <taxon>Embryophyta</taxon>
        <taxon>Tracheophyta</taxon>
        <taxon>Spermatophyta</taxon>
        <taxon>Magnoliopsida</taxon>
        <taxon>eudicotyledons</taxon>
        <taxon>Gunneridae</taxon>
        <taxon>Pentapetalae</taxon>
        <taxon>rosids</taxon>
        <taxon>fabids</taxon>
        <taxon>Malpighiales</taxon>
        <taxon>Salicaceae</taxon>
        <taxon>Saliceae</taxon>
        <taxon>Populus</taxon>
    </lineage>
</organism>
<dbReference type="Gene3D" id="6.10.140.1620">
    <property type="match status" value="1"/>
</dbReference>
<dbReference type="PANTHER" id="PTHR10460">
    <property type="entry name" value="ABL INTERACTOR FAMILY MEMBER"/>
    <property type="match status" value="1"/>
</dbReference>
<name>A0A8T2Z7G4_POPDE</name>
<protein>
    <recommendedName>
        <fullName evidence="6">Protein ABIL2</fullName>
    </recommendedName>
</protein>
<evidence type="ECO:0000256" key="3">
    <source>
        <dbReference type="SAM" id="MobiDB-lite"/>
    </source>
</evidence>
<keyword evidence="5" id="KW-1185">Reference proteome</keyword>
<dbReference type="Proteomes" id="UP000807159">
    <property type="component" value="Chromosome 3"/>
</dbReference>
<evidence type="ECO:0000313" key="5">
    <source>
        <dbReference type="Proteomes" id="UP000807159"/>
    </source>
</evidence>
<dbReference type="PANTHER" id="PTHR10460:SF47">
    <property type="entry name" value="PROTEIN ABIL2"/>
    <property type="match status" value="1"/>
</dbReference>
<accession>A0A8T2Z7G4</accession>
<dbReference type="AlphaFoldDB" id="A0A8T2Z7G4"/>
<evidence type="ECO:0000256" key="1">
    <source>
        <dbReference type="ARBA" id="ARBA00010020"/>
    </source>
</evidence>
<reference evidence="4" key="1">
    <citation type="journal article" date="2021" name="J. Hered.">
        <title>Genome Assembly of Salicaceae Populus deltoides (Eastern Cottonwood) I-69 Based on Nanopore Sequencing and Hi-C Technologies.</title>
        <authorList>
            <person name="Bai S."/>
            <person name="Wu H."/>
            <person name="Zhang J."/>
            <person name="Pan Z."/>
            <person name="Zhao W."/>
            <person name="Li Z."/>
            <person name="Tong C."/>
        </authorList>
    </citation>
    <scope>NUCLEOTIDE SEQUENCE</scope>
    <source>
        <tissue evidence="4">Leaf</tissue>
    </source>
</reference>
<feature type="region of interest" description="Disordered" evidence="3">
    <location>
        <begin position="217"/>
        <end position="286"/>
    </location>
</feature>
<comment type="function">
    <text evidence="2">Involved in regulation of actin and microtubule organization. Part of a WAVE complex that activates the Arp2/3 complex.</text>
</comment>
<sequence>MDNSKTSSSSVNGPQEPSNHDELFMQQSLLFSDTLKDLKNLRKQLYSAADYFELAYYKEDQKQIVVEALKDYAIKALVSTVDHLGSVAYKVNKFLDHEIGEVSEMELRFFCTEQDGAETLSEHAREVIYYEIILPFWDNSLVYTGILIMSDCLRLQYLTFFCGMPQRLEACQEYINQGGLSQQSLAIKTPKHQKRERHSQSQSPQFYSRQGAFTITRTSTNNKPERRSSSPQHFPLIRSGSLLKGPVSSNYTNARRRYPSEPRRSVSLSMYSERDKTKDSDQQYSGKSKRLFKALLRMRKSRKEGSLYKYLDEI</sequence>
<feature type="compositionally biased region" description="Basic and acidic residues" evidence="3">
    <location>
        <begin position="272"/>
        <end position="281"/>
    </location>
</feature>